<reference evidence="5" key="1">
    <citation type="journal article" date="2020" name="Nat. Genet.">
        <title>Genomic diversifications of five Gossypium allopolyploid species and their impact on cotton improvement.</title>
        <authorList>
            <person name="Chen Z.J."/>
            <person name="Sreedasyam A."/>
            <person name="Ando A."/>
            <person name="Song Q."/>
            <person name="De Santiago L.M."/>
            <person name="Hulse-Kemp A.M."/>
            <person name="Ding M."/>
            <person name="Ye W."/>
            <person name="Kirkbride R.C."/>
            <person name="Jenkins J."/>
            <person name="Plott C."/>
            <person name="Lovell J."/>
            <person name="Lin Y.M."/>
            <person name="Vaughn R."/>
            <person name="Liu B."/>
            <person name="Simpson S."/>
            <person name="Scheffler B.E."/>
            <person name="Wen L."/>
            <person name="Saski C.A."/>
            <person name="Grover C.E."/>
            <person name="Hu G."/>
            <person name="Conover J.L."/>
            <person name="Carlson J.W."/>
            <person name="Shu S."/>
            <person name="Boston L.B."/>
            <person name="Williams M."/>
            <person name="Peterson D.G."/>
            <person name="McGee K."/>
            <person name="Jones D.C."/>
            <person name="Wendel J.F."/>
            <person name="Stelly D.M."/>
            <person name="Grimwood J."/>
            <person name="Schmutz J."/>
        </authorList>
    </citation>
    <scope>NUCLEOTIDE SEQUENCE [LARGE SCALE GENOMIC DNA]</scope>
    <source>
        <strain evidence="5">cv. TM-1</strain>
    </source>
</reference>
<dbReference type="GeneID" id="107927217"/>
<dbReference type="Pfam" id="PF00514">
    <property type="entry name" value="Arm"/>
    <property type="match status" value="2"/>
</dbReference>
<dbReference type="RefSeq" id="XP_040960274.1">
    <property type="nucleotide sequence ID" value="XM_041104340.1"/>
</dbReference>
<accession>A0ABM3AZR2</accession>
<dbReference type="InterPro" id="IPR000225">
    <property type="entry name" value="Armadillo"/>
</dbReference>
<dbReference type="Proteomes" id="UP000818029">
    <property type="component" value="Chromosome D11"/>
</dbReference>
<name>A0ABM3AZR2_GOSHI</name>
<dbReference type="InterPro" id="IPR011989">
    <property type="entry name" value="ARM-like"/>
</dbReference>
<gene>
    <name evidence="6" type="primary">LOC107927217</name>
</gene>
<proteinExistence type="inferred from homology"/>
<dbReference type="InterPro" id="IPR016024">
    <property type="entry name" value="ARM-type_fold"/>
</dbReference>
<comment type="similarity">
    <text evidence="1">Belongs to the importin alpha family.</text>
</comment>
<reference evidence="6" key="2">
    <citation type="submission" date="2025-08" db="UniProtKB">
        <authorList>
            <consortium name="RefSeq"/>
        </authorList>
    </citation>
    <scope>IDENTIFICATION</scope>
</reference>
<organism evidence="5 6">
    <name type="scientific">Gossypium hirsutum</name>
    <name type="common">Upland cotton</name>
    <name type="synonym">Gossypium mexicanum</name>
    <dbReference type="NCBI Taxonomy" id="3635"/>
    <lineage>
        <taxon>Eukaryota</taxon>
        <taxon>Viridiplantae</taxon>
        <taxon>Streptophyta</taxon>
        <taxon>Embryophyta</taxon>
        <taxon>Tracheophyta</taxon>
        <taxon>Spermatophyta</taxon>
        <taxon>Magnoliopsida</taxon>
        <taxon>eudicotyledons</taxon>
        <taxon>Gunneridae</taxon>
        <taxon>Pentapetalae</taxon>
        <taxon>rosids</taxon>
        <taxon>malvids</taxon>
        <taxon>Malvales</taxon>
        <taxon>Malvaceae</taxon>
        <taxon>Malvoideae</taxon>
        <taxon>Gossypium</taxon>
    </lineage>
</organism>
<dbReference type="SMART" id="SM00185">
    <property type="entry name" value="ARM"/>
    <property type="match status" value="3"/>
</dbReference>
<evidence type="ECO:0000256" key="4">
    <source>
        <dbReference type="ARBA" id="ARBA00022927"/>
    </source>
</evidence>
<protein>
    <submittedName>
        <fullName evidence="6">Importin subunit alpha-1b-like</fullName>
    </submittedName>
</protein>
<dbReference type="Gene3D" id="1.25.10.10">
    <property type="entry name" value="Leucine-rich Repeat Variant"/>
    <property type="match status" value="2"/>
</dbReference>
<evidence type="ECO:0000313" key="5">
    <source>
        <dbReference type="Proteomes" id="UP000818029"/>
    </source>
</evidence>
<evidence type="ECO:0000256" key="3">
    <source>
        <dbReference type="ARBA" id="ARBA00022737"/>
    </source>
</evidence>
<keyword evidence="5" id="KW-1185">Reference proteome</keyword>
<sequence length="200" mass="22075">MSRFMPDYEAACAVTDIACRTSENTKVVIENGAVPVFVKLLGSPDQAVRALGNVAGGSPKCRDLVLGHGGLLPLLAQLNEHAELSMLRIATWTLKTSIKKKTYWTISNIIAENKEQKEAAWAMRNATCGGTHDQIKFLVSQGYIKSLCDLLSFPDPRIVTVCFEGLENILEAGETDENMDITGEVNLYAQMVEMQRVKRR</sequence>
<evidence type="ECO:0000256" key="2">
    <source>
        <dbReference type="ARBA" id="ARBA00022448"/>
    </source>
</evidence>
<dbReference type="SUPFAM" id="SSF48371">
    <property type="entry name" value="ARM repeat"/>
    <property type="match status" value="1"/>
</dbReference>
<keyword evidence="2" id="KW-0813">Transport</keyword>
<keyword evidence="4" id="KW-0653">Protein transport</keyword>
<dbReference type="PANTHER" id="PTHR23316">
    <property type="entry name" value="IMPORTIN ALPHA"/>
    <property type="match status" value="1"/>
</dbReference>
<evidence type="ECO:0000313" key="6">
    <source>
        <dbReference type="RefSeq" id="XP_040960274.1"/>
    </source>
</evidence>
<evidence type="ECO:0000256" key="1">
    <source>
        <dbReference type="ARBA" id="ARBA00010394"/>
    </source>
</evidence>
<keyword evidence="3" id="KW-0677">Repeat</keyword>